<organism evidence="2 3">
    <name type="scientific">Streptomyces halobius</name>
    <dbReference type="NCBI Taxonomy" id="2879846"/>
    <lineage>
        <taxon>Bacteria</taxon>
        <taxon>Bacillati</taxon>
        <taxon>Actinomycetota</taxon>
        <taxon>Actinomycetes</taxon>
        <taxon>Kitasatosporales</taxon>
        <taxon>Streptomycetaceae</taxon>
        <taxon>Streptomyces</taxon>
    </lineage>
</organism>
<dbReference type="SUPFAM" id="SSF81606">
    <property type="entry name" value="PP2C-like"/>
    <property type="match status" value="1"/>
</dbReference>
<dbReference type="EMBL" id="CP086322">
    <property type="protein sequence ID" value="UQA95649.1"/>
    <property type="molecule type" value="Genomic_DNA"/>
</dbReference>
<dbReference type="Gene3D" id="3.60.40.10">
    <property type="entry name" value="PPM-type phosphatase domain"/>
    <property type="match status" value="1"/>
</dbReference>
<dbReference type="SMART" id="SM00332">
    <property type="entry name" value="PP2Cc"/>
    <property type="match status" value="1"/>
</dbReference>
<dbReference type="InterPro" id="IPR001932">
    <property type="entry name" value="PPM-type_phosphatase-like_dom"/>
</dbReference>
<evidence type="ECO:0000259" key="1">
    <source>
        <dbReference type="PROSITE" id="PS51746"/>
    </source>
</evidence>
<keyword evidence="3" id="KW-1185">Reference proteome</keyword>
<name>A0ABY4MCZ0_9ACTN</name>
<feature type="domain" description="PPM-type phosphatase" evidence="1">
    <location>
        <begin position="3"/>
        <end position="245"/>
    </location>
</feature>
<evidence type="ECO:0000313" key="3">
    <source>
        <dbReference type="Proteomes" id="UP000830115"/>
    </source>
</evidence>
<evidence type="ECO:0000313" key="2">
    <source>
        <dbReference type="EMBL" id="UQA95649.1"/>
    </source>
</evidence>
<dbReference type="InterPro" id="IPR036457">
    <property type="entry name" value="PPM-type-like_dom_sf"/>
</dbReference>
<protein>
    <submittedName>
        <fullName evidence="2">Mucin-2</fullName>
    </submittedName>
</protein>
<sequence length="247" mass="26448">MHTYAAAQLIGTRKAQCDATAVRTVNGARAFVLLDGIGETENVRNWVRAAAARLARTAARRGDAEAGLRAVYAAYAAERDRQDSYLREHMPKAAAIVAVSAPGRPLTVAWCGDSRAYVLVRGSLRCLTADHNRRRVYPPCFLWSKGGSRNQLTSCLGSADTDEEVQAEVQHPAIEAVTVPAENCRLLLASDGAYEPHHDAGHHLSDYLTGDPAEAAAHFTETAVALALANDPTHADNATALVADLRP</sequence>
<gene>
    <name evidence="2" type="ORF">K9S39_30675</name>
</gene>
<dbReference type="RefSeq" id="WP_248866562.1">
    <property type="nucleotide sequence ID" value="NZ_CP086322.1"/>
</dbReference>
<dbReference type="PROSITE" id="PS51746">
    <property type="entry name" value="PPM_2"/>
    <property type="match status" value="1"/>
</dbReference>
<proteinExistence type="predicted"/>
<reference evidence="2" key="1">
    <citation type="submission" date="2021-10" db="EMBL/GenBank/DDBJ databases">
        <title>Streptomyces nigrumlapis sp.nov.,an antimicrobial producing actinobacterium isolated from Black Gobi rocks.</title>
        <authorList>
            <person name="Wen Y."/>
            <person name="Zhang W."/>
            <person name="Liu X.G."/>
        </authorList>
    </citation>
    <scope>NUCLEOTIDE SEQUENCE</scope>
    <source>
        <strain evidence="2">ST13-2-2</strain>
    </source>
</reference>
<accession>A0ABY4MCZ0</accession>
<dbReference type="Proteomes" id="UP000830115">
    <property type="component" value="Chromosome"/>
</dbReference>